<dbReference type="Pfam" id="PF13560">
    <property type="entry name" value="HTH_31"/>
    <property type="match status" value="1"/>
</dbReference>
<gene>
    <name evidence="3" type="ordered locus">FraEuI1c_0257</name>
</gene>
<feature type="compositionally biased region" description="Gly residues" evidence="1">
    <location>
        <begin position="14"/>
        <end position="24"/>
    </location>
</feature>
<dbReference type="Proteomes" id="UP000002484">
    <property type="component" value="Chromosome"/>
</dbReference>
<dbReference type="InterPro" id="IPR010982">
    <property type="entry name" value="Lambda_DNA-bd_dom_sf"/>
</dbReference>
<accession>E3J652</accession>
<dbReference type="RefSeq" id="WP_013421466.1">
    <property type="nucleotide sequence ID" value="NC_014666.1"/>
</dbReference>
<dbReference type="CDD" id="cd00093">
    <property type="entry name" value="HTH_XRE"/>
    <property type="match status" value="1"/>
</dbReference>
<dbReference type="InterPro" id="IPR001387">
    <property type="entry name" value="Cro/C1-type_HTH"/>
</dbReference>
<dbReference type="Gene3D" id="1.10.260.40">
    <property type="entry name" value="lambda repressor-like DNA-binding domains"/>
    <property type="match status" value="1"/>
</dbReference>
<dbReference type="SUPFAM" id="SSF47413">
    <property type="entry name" value="lambda repressor-like DNA-binding domains"/>
    <property type="match status" value="1"/>
</dbReference>
<evidence type="ECO:0000313" key="3">
    <source>
        <dbReference type="EMBL" id="ADP78343.1"/>
    </source>
</evidence>
<sequence length="143" mass="15067">MTACRPVTPRARGRVGGTGAGEAGPDGMPHRGRTDVFEAAFLRDGFGAALRSARQRRGWSRRTLAGRSGVSWSAVRALETGVRRPRAVTVRYLAAALALADPAPLAAELLGLAGESLRPDTAGAVRQRRRASPRAVALRACGR</sequence>
<dbReference type="GO" id="GO:0003677">
    <property type="term" value="F:DNA binding"/>
    <property type="evidence" value="ECO:0007669"/>
    <property type="project" value="InterPro"/>
</dbReference>
<evidence type="ECO:0000313" key="4">
    <source>
        <dbReference type="Proteomes" id="UP000002484"/>
    </source>
</evidence>
<evidence type="ECO:0000259" key="2">
    <source>
        <dbReference type="PROSITE" id="PS50943"/>
    </source>
</evidence>
<dbReference type="SMART" id="SM00530">
    <property type="entry name" value="HTH_XRE"/>
    <property type="match status" value="1"/>
</dbReference>
<feature type="domain" description="HTH cro/C1-type" evidence="2">
    <location>
        <begin position="50"/>
        <end position="105"/>
    </location>
</feature>
<dbReference type="PROSITE" id="PS50943">
    <property type="entry name" value="HTH_CROC1"/>
    <property type="match status" value="1"/>
</dbReference>
<dbReference type="KEGG" id="fri:FraEuI1c_0257"/>
<evidence type="ECO:0000256" key="1">
    <source>
        <dbReference type="SAM" id="MobiDB-lite"/>
    </source>
</evidence>
<reference evidence="3 4" key="1">
    <citation type="submission" date="2010-10" db="EMBL/GenBank/DDBJ databases">
        <title>Complete sequence of Frankia sp. EuI1c.</title>
        <authorList>
            <consortium name="US DOE Joint Genome Institute"/>
            <person name="Lucas S."/>
            <person name="Copeland A."/>
            <person name="Lapidus A."/>
            <person name="Cheng J.-F."/>
            <person name="Bruce D."/>
            <person name="Goodwin L."/>
            <person name="Pitluck S."/>
            <person name="Chertkov O."/>
            <person name="Detter J.C."/>
            <person name="Han C."/>
            <person name="Tapia R."/>
            <person name="Land M."/>
            <person name="Hauser L."/>
            <person name="Jeffries C."/>
            <person name="Kyrpides N."/>
            <person name="Ivanova N."/>
            <person name="Mikhailova N."/>
            <person name="Beauchemin N."/>
            <person name="Sen A."/>
            <person name="Sur S.A."/>
            <person name="Gtari M."/>
            <person name="Wall L."/>
            <person name="Tisa L."/>
            <person name="Woyke T."/>
        </authorList>
    </citation>
    <scope>NUCLEOTIDE SEQUENCE [LARGE SCALE GENOMIC DNA]</scope>
    <source>
        <strain evidence="4">DSM 45817 / CECT 9037 / EuI1c</strain>
    </source>
</reference>
<proteinExistence type="predicted"/>
<name>E3J652_PSEI1</name>
<dbReference type="HOGENOM" id="CLU_1803353_0_0_11"/>
<feature type="compositionally biased region" description="Low complexity" evidence="1">
    <location>
        <begin position="1"/>
        <end position="10"/>
    </location>
</feature>
<organism evidence="3 4">
    <name type="scientific">Pseudofrankia inefficax (strain DSM 45817 / CECT 9037 / DDB 130130 / EuI1c)</name>
    <name type="common">Frankia inefficax</name>
    <dbReference type="NCBI Taxonomy" id="298654"/>
    <lineage>
        <taxon>Bacteria</taxon>
        <taxon>Bacillati</taxon>
        <taxon>Actinomycetota</taxon>
        <taxon>Actinomycetes</taxon>
        <taxon>Frankiales</taxon>
        <taxon>Frankiaceae</taxon>
        <taxon>Pseudofrankia</taxon>
    </lineage>
</organism>
<dbReference type="InParanoid" id="E3J652"/>
<dbReference type="EMBL" id="CP002299">
    <property type="protein sequence ID" value="ADP78343.1"/>
    <property type="molecule type" value="Genomic_DNA"/>
</dbReference>
<dbReference type="STRING" id="298654.FraEuI1c_0257"/>
<protein>
    <submittedName>
        <fullName evidence="3">Helix-turn-helix domain protein</fullName>
    </submittedName>
</protein>
<dbReference type="eggNOG" id="COG1813">
    <property type="taxonomic scope" value="Bacteria"/>
</dbReference>
<keyword evidence="4" id="KW-1185">Reference proteome</keyword>
<feature type="region of interest" description="Disordered" evidence="1">
    <location>
        <begin position="1"/>
        <end position="32"/>
    </location>
</feature>
<dbReference type="AlphaFoldDB" id="E3J652"/>